<sequence>MGSQRKPKACEARASPIDPRGGLHSPTILCRVSAAEPRVRDTDLLGALSTRVPVGDNVVETK</sequence>
<organism evidence="2 3">
    <name type="scientific">Mycolicibacterium litorale</name>
    <dbReference type="NCBI Taxonomy" id="758802"/>
    <lineage>
        <taxon>Bacteria</taxon>
        <taxon>Bacillati</taxon>
        <taxon>Actinomycetota</taxon>
        <taxon>Actinomycetes</taxon>
        <taxon>Mycobacteriales</taxon>
        <taxon>Mycobacteriaceae</taxon>
        <taxon>Mycolicibacterium</taxon>
    </lineage>
</organism>
<protein>
    <submittedName>
        <fullName evidence="2">Uncharacterized protein</fullName>
    </submittedName>
</protein>
<dbReference type="EMBL" id="AP022586">
    <property type="protein sequence ID" value="BBY15519.1"/>
    <property type="molecule type" value="Genomic_DNA"/>
</dbReference>
<dbReference type="Proteomes" id="UP000466607">
    <property type="component" value="Chromosome"/>
</dbReference>
<evidence type="ECO:0000313" key="2">
    <source>
        <dbReference type="EMBL" id="BBY15519.1"/>
    </source>
</evidence>
<evidence type="ECO:0000256" key="1">
    <source>
        <dbReference type="SAM" id="MobiDB-lite"/>
    </source>
</evidence>
<keyword evidence="3" id="KW-1185">Reference proteome</keyword>
<proteinExistence type="predicted"/>
<name>A0AAD1IHE9_9MYCO</name>
<gene>
    <name evidence="2" type="ORF">MLIT_11110</name>
</gene>
<feature type="region of interest" description="Disordered" evidence="1">
    <location>
        <begin position="1"/>
        <end position="25"/>
    </location>
</feature>
<reference evidence="2 3" key="1">
    <citation type="journal article" date="2019" name="Emerg. Microbes Infect.">
        <title>Comprehensive subspecies identification of 175 nontuberculous mycobacteria species based on 7547 genomic profiles.</title>
        <authorList>
            <person name="Matsumoto Y."/>
            <person name="Kinjo T."/>
            <person name="Motooka D."/>
            <person name="Nabeya D."/>
            <person name="Jung N."/>
            <person name="Uechi K."/>
            <person name="Horii T."/>
            <person name="Iida T."/>
            <person name="Fujita J."/>
            <person name="Nakamura S."/>
        </authorList>
    </citation>
    <scope>NUCLEOTIDE SEQUENCE [LARGE SCALE GENOMIC DNA]</scope>
    <source>
        <strain evidence="2 3">JCM 17423</strain>
    </source>
</reference>
<accession>A0AAD1IHE9</accession>
<dbReference type="AlphaFoldDB" id="A0AAD1IHE9"/>
<evidence type="ECO:0000313" key="3">
    <source>
        <dbReference type="Proteomes" id="UP000466607"/>
    </source>
</evidence>